<accession>A0A9N7MS63</accession>
<sequence length="187" mass="20299">PYCFVIIITLSPPSAAVDNCRKIPSPLEAVHARPIATVSNRPRPRPARPVQLPAATPRTTARRPTSVRATSRHRDSHPASLSPIAHRLRTRSSRTPSPRRSRSAAPARARCPSVLPRSPASCASRSAPDAHTRVLPAPVRVPSVRSRVCPAPDASDQHARCPRLTRTSCLLHPTTETRAPCDRGPFD</sequence>
<feature type="non-terminal residue" evidence="2">
    <location>
        <position position="187"/>
    </location>
</feature>
<feature type="compositionally biased region" description="Low complexity" evidence="1">
    <location>
        <begin position="103"/>
        <end position="130"/>
    </location>
</feature>
<protein>
    <submittedName>
        <fullName evidence="2">Uncharacterized protein</fullName>
    </submittedName>
</protein>
<evidence type="ECO:0000256" key="1">
    <source>
        <dbReference type="SAM" id="MobiDB-lite"/>
    </source>
</evidence>
<proteinExistence type="predicted"/>
<feature type="region of interest" description="Disordered" evidence="1">
    <location>
        <begin position="34"/>
        <end position="130"/>
    </location>
</feature>
<dbReference type="AlphaFoldDB" id="A0A9N7MS63"/>
<reference evidence="2" key="1">
    <citation type="submission" date="2019-12" db="EMBL/GenBank/DDBJ databases">
        <authorList>
            <person name="Scholes J."/>
        </authorList>
    </citation>
    <scope>NUCLEOTIDE SEQUENCE</scope>
</reference>
<keyword evidence="3" id="KW-1185">Reference proteome</keyword>
<feature type="non-terminal residue" evidence="2">
    <location>
        <position position="1"/>
    </location>
</feature>
<organism evidence="2 3">
    <name type="scientific">Striga hermonthica</name>
    <name type="common">Purple witchweed</name>
    <name type="synonym">Buchnera hermonthica</name>
    <dbReference type="NCBI Taxonomy" id="68872"/>
    <lineage>
        <taxon>Eukaryota</taxon>
        <taxon>Viridiplantae</taxon>
        <taxon>Streptophyta</taxon>
        <taxon>Embryophyta</taxon>
        <taxon>Tracheophyta</taxon>
        <taxon>Spermatophyta</taxon>
        <taxon>Magnoliopsida</taxon>
        <taxon>eudicotyledons</taxon>
        <taxon>Gunneridae</taxon>
        <taxon>Pentapetalae</taxon>
        <taxon>asterids</taxon>
        <taxon>lamiids</taxon>
        <taxon>Lamiales</taxon>
        <taxon>Orobanchaceae</taxon>
        <taxon>Buchnereae</taxon>
        <taxon>Striga</taxon>
    </lineage>
</organism>
<dbReference type="Proteomes" id="UP001153555">
    <property type="component" value="Unassembled WGS sequence"/>
</dbReference>
<gene>
    <name evidence="2" type="ORF">SHERM_12692</name>
</gene>
<evidence type="ECO:0000313" key="2">
    <source>
        <dbReference type="EMBL" id="CAA0811870.1"/>
    </source>
</evidence>
<feature type="compositionally biased region" description="Basic residues" evidence="1">
    <location>
        <begin position="86"/>
        <end position="102"/>
    </location>
</feature>
<feature type="compositionally biased region" description="Low complexity" evidence="1">
    <location>
        <begin position="53"/>
        <end position="69"/>
    </location>
</feature>
<name>A0A9N7MS63_STRHE</name>
<evidence type="ECO:0000313" key="3">
    <source>
        <dbReference type="Proteomes" id="UP001153555"/>
    </source>
</evidence>
<dbReference type="EMBL" id="CACSLK010009714">
    <property type="protein sequence ID" value="CAA0811870.1"/>
    <property type="molecule type" value="Genomic_DNA"/>
</dbReference>
<comment type="caution">
    <text evidence="2">The sequence shown here is derived from an EMBL/GenBank/DDBJ whole genome shotgun (WGS) entry which is preliminary data.</text>
</comment>